<evidence type="ECO:0000313" key="3">
    <source>
        <dbReference type="EMBL" id="RYU95988.1"/>
    </source>
</evidence>
<dbReference type="OrthoDB" id="6190788at2"/>
<reference evidence="3 4" key="1">
    <citation type="submission" date="2019-02" db="EMBL/GenBank/DDBJ databases">
        <title>Bacterial novel species Emticicia sp. 17J42-9 isolated from soil.</title>
        <authorList>
            <person name="Jung H.-Y."/>
        </authorList>
    </citation>
    <scope>NUCLEOTIDE SEQUENCE [LARGE SCALE GENOMIC DNA]</scope>
    <source>
        <strain evidence="3 4">17J42-9</strain>
    </source>
</reference>
<evidence type="ECO:0000313" key="4">
    <source>
        <dbReference type="Proteomes" id="UP000293162"/>
    </source>
</evidence>
<dbReference type="SUPFAM" id="SSF55874">
    <property type="entry name" value="ATPase domain of HSP90 chaperone/DNA topoisomerase II/histidine kinase"/>
    <property type="match status" value="1"/>
</dbReference>
<dbReference type="GO" id="GO:0000155">
    <property type="term" value="F:phosphorelay sensor kinase activity"/>
    <property type="evidence" value="ECO:0007669"/>
    <property type="project" value="InterPro"/>
</dbReference>
<evidence type="ECO:0000256" key="1">
    <source>
        <dbReference type="SAM" id="Phobius"/>
    </source>
</evidence>
<dbReference type="InterPro" id="IPR010559">
    <property type="entry name" value="Sig_transdc_His_kin_internal"/>
</dbReference>
<dbReference type="Gene3D" id="3.30.565.10">
    <property type="entry name" value="Histidine kinase-like ATPase, C-terminal domain"/>
    <property type="match status" value="1"/>
</dbReference>
<accession>A0A4Q5M1B9</accession>
<organism evidence="3 4">
    <name type="scientific">Emticicia agri</name>
    <dbReference type="NCBI Taxonomy" id="2492393"/>
    <lineage>
        <taxon>Bacteria</taxon>
        <taxon>Pseudomonadati</taxon>
        <taxon>Bacteroidota</taxon>
        <taxon>Cytophagia</taxon>
        <taxon>Cytophagales</taxon>
        <taxon>Leadbetterellaceae</taxon>
        <taxon>Emticicia</taxon>
    </lineage>
</organism>
<dbReference type="InterPro" id="IPR050640">
    <property type="entry name" value="Bact_2-comp_sensor_kinase"/>
</dbReference>
<proteinExistence type="predicted"/>
<dbReference type="InterPro" id="IPR036890">
    <property type="entry name" value="HATPase_C_sf"/>
</dbReference>
<gene>
    <name evidence="3" type="ORF">EWM59_08815</name>
</gene>
<dbReference type="Pfam" id="PF06580">
    <property type="entry name" value="His_kinase"/>
    <property type="match status" value="1"/>
</dbReference>
<keyword evidence="1" id="KW-1133">Transmembrane helix</keyword>
<dbReference type="Proteomes" id="UP000293162">
    <property type="component" value="Unassembled WGS sequence"/>
</dbReference>
<dbReference type="Gene3D" id="2.60.40.10">
    <property type="entry name" value="Immunoglobulins"/>
    <property type="match status" value="1"/>
</dbReference>
<dbReference type="InterPro" id="IPR013783">
    <property type="entry name" value="Ig-like_fold"/>
</dbReference>
<name>A0A4Q5M1B9_9BACT</name>
<dbReference type="AlphaFoldDB" id="A0A4Q5M1B9"/>
<dbReference type="PANTHER" id="PTHR34220">
    <property type="entry name" value="SENSOR HISTIDINE KINASE YPDA"/>
    <property type="match status" value="1"/>
</dbReference>
<dbReference type="GO" id="GO:0016020">
    <property type="term" value="C:membrane"/>
    <property type="evidence" value="ECO:0007669"/>
    <property type="project" value="InterPro"/>
</dbReference>
<feature type="transmembrane region" description="Helical" evidence="1">
    <location>
        <begin position="160"/>
        <end position="176"/>
    </location>
</feature>
<dbReference type="PANTHER" id="PTHR34220:SF7">
    <property type="entry name" value="SENSOR HISTIDINE KINASE YPDA"/>
    <property type="match status" value="1"/>
</dbReference>
<feature type="domain" description="Signal transduction histidine kinase internal region" evidence="2">
    <location>
        <begin position="199"/>
        <end position="278"/>
    </location>
</feature>
<sequence>MYFYIPRLTYFNLPISLMPKPLLIIVLITLFVNATAHSQTTGTPRKATPFKAKITRVEIAGRDMPTQENYHVDYDNNVLEFDLSATPAQPDLSFKYRIIENSFEGAKPSAWFTTKKTSVKVDSLKPAVYHFELVAIDANKKESAPAIVEFKIEYPWWRSWWFWGSCFITLFGLFYGRERFLKFWSDEEQRHHRQVTELELRTLQLQMNPHFVFNALNAVQSFILNRDTISANNYLSKFANLIRLFLDSSRSKYITIADEIKLLSLYIEIEMLRFENKFEFHLNVAPDVNRFVEIPTMILQPFIENAINHGLRYKETKGNLYMSFVIQGKYLVCRIEDDGVGRERAKQIQSKSRKGYKSQGLKITEERLQTFNLINDADIHFLVEDRLKPPYEPGADIGTTIEIKFPKFG</sequence>
<protein>
    <recommendedName>
        <fullName evidence="2">Signal transduction histidine kinase internal region domain-containing protein</fullName>
    </recommendedName>
</protein>
<evidence type="ECO:0000259" key="2">
    <source>
        <dbReference type="Pfam" id="PF06580"/>
    </source>
</evidence>
<comment type="caution">
    <text evidence="3">The sequence shown here is derived from an EMBL/GenBank/DDBJ whole genome shotgun (WGS) entry which is preliminary data.</text>
</comment>
<dbReference type="EMBL" id="SEWF01000010">
    <property type="protein sequence ID" value="RYU95988.1"/>
    <property type="molecule type" value="Genomic_DNA"/>
</dbReference>
<keyword evidence="4" id="KW-1185">Reference proteome</keyword>
<keyword evidence="1" id="KW-0812">Transmembrane</keyword>
<keyword evidence="1" id="KW-0472">Membrane</keyword>